<dbReference type="SUPFAM" id="SSF55811">
    <property type="entry name" value="Nudix"/>
    <property type="match status" value="1"/>
</dbReference>
<gene>
    <name evidence="5" type="ORF">GCM10023082_06010</name>
</gene>
<name>A0ABP7DYL0_9ACTN</name>
<dbReference type="InterPro" id="IPR015797">
    <property type="entry name" value="NUDIX_hydrolase-like_dom_sf"/>
</dbReference>
<protein>
    <recommendedName>
        <fullName evidence="4">Nudix hydrolase domain-containing protein</fullName>
    </recommendedName>
</protein>
<organism evidence="5 6">
    <name type="scientific">Streptomyces tremellae</name>
    <dbReference type="NCBI Taxonomy" id="1124239"/>
    <lineage>
        <taxon>Bacteria</taxon>
        <taxon>Bacillati</taxon>
        <taxon>Actinomycetota</taxon>
        <taxon>Actinomycetes</taxon>
        <taxon>Kitasatosporales</taxon>
        <taxon>Streptomycetaceae</taxon>
        <taxon>Streptomyces</taxon>
    </lineage>
</organism>
<dbReference type="Gene3D" id="3.90.79.10">
    <property type="entry name" value="Nucleoside Triphosphate Pyrophosphohydrolase"/>
    <property type="match status" value="1"/>
</dbReference>
<comment type="similarity">
    <text evidence="1 3">Belongs to the Nudix hydrolase family.</text>
</comment>
<evidence type="ECO:0000256" key="1">
    <source>
        <dbReference type="ARBA" id="ARBA00005582"/>
    </source>
</evidence>
<sequence>MGLPPHMSDTMKIKEPTASSFVFRQMNGGWRLGLIWHPRLECWMLPGGHVENFENAAEAAVREIEEETGWKARLVTGPASELPAGAPHPLVPAPWWVQELDVHPDNHTRQPHVHIDHLFLAVAESDEPAGEPVHEVRWFTAADVAEHADIAEDLRIQAKDLFGRVAEAAAR</sequence>
<dbReference type="Pfam" id="PF00293">
    <property type="entry name" value="NUDIX"/>
    <property type="match status" value="1"/>
</dbReference>
<dbReference type="InterPro" id="IPR020084">
    <property type="entry name" value="NUDIX_hydrolase_CS"/>
</dbReference>
<dbReference type="InterPro" id="IPR020476">
    <property type="entry name" value="Nudix_hydrolase"/>
</dbReference>
<feature type="domain" description="Nudix hydrolase" evidence="4">
    <location>
        <begin position="13"/>
        <end position="162"/>
    </location>
</feature>
<evidence type="ECO:0000313" key="6">
    <source>
        <dbReference type="Proteomes" id="UP001499884"/>
    </source>
</evidence>
<accession>A0ABP7DYL0</accession>
<evidence type="ECO:0000259" key="4">
    <source>
        <dbReference type="PROSITE" id="PS51462"/>
    </source>
</evidence>
<comment type="caution">
    <text evidence="5">The sequence shown here is derived from an EMBL/GenBank/DDBJ whole genome shotgun (WGS) entry which is preliminary data.</text>
</comment>
<dbReference type="EMBL" id="BAABEP010000002">
    <property type="protein sequence ID" value="GAA3710943.1"/>
    <property type="molecule type" value="Genomic_DNA"/>
</dbReference>
<dbReference type="PRINTS" id="PR00502">
    <property type="entry name" value="NUDIXFAMILY"/>
</dbReference>
<evidence type="ECO:0000256" key="3">
    <source>
        <dbReference type="RuleBase" id="RU003476"/>
    </source>
</evidence>
<reference evidence="6" key="1">
    <citation type="journal article" date="2019" name="Int. J. Syst. Evol. Microbiol.">
        <title>The Global Catalogue of Microorganisms (GCM) 10K type strain sequencing project: providing services to taxonomists for standard genome sequencing and annotation.</title>
        <authorList>
            <consortium name="The Broad Institute Genomics Platform"/>
            <consortium name="The Broad Institute Genome Sequencing Center for Infectious Disease"/>
            <person name="Wu L."/>
            <person name="Ma J."/>
        </authorList>
    </citation>
    <scope>NUCLEOTIDE SEQUENCE [LARGE SCALE GENOMIC DNA]</scope>
    <source>
        <strain evidence="6">JCM 30846</strain>
    </source>
</reference>
<dbReference type="PANTHER" id="PTHR43736">
    <property type="entry name" value="ADP-RIBOSE PYROPHOSPHATASE"/>
    <property type="match status" value="1"/>
</dbReference>
<dbReference type="CDD" id="cd03674">
    <property type="entry name" value="NUDIX_Hydrolase"/>
    <property type="match status" value="1"/>
</dbReference>
<dbReference type="PANTHER" id="PTHR43736:SF1">
    <property type="entry name" value="DIHYDRONEOPTERIN TRIPHOSPHATE DIPHOSPHATASE"/>
    <property type="match status" value="1"/>
</dbReference>
<keyword evidence="6" id="KW-1185">Reference proteome</keyword>
<keyword evidence="2 3" id="KW-0378">Hydrolase</keyword>
<dbReference type="PROSITE" id="PS00893">
    <property type="entry name" value="NUDIX_BOX"/>
    <property type="match status" value="1"/>
</dbReference>
<evidence type="ECO:0000313" key="5">
    <source>
        <dbReference type="EMBL" id="GAA3710943.1"/>
    </source>
</evidence>
<dbReference type="Proteomes" id="UP001499884">
    <property type="component" value="Unassembled WGS sequence"/>
</dbReference>
<dbReference type="InterPro" id="IPR000086">
    <property type="entry name" value="NUDIX_hydrolase_dom"/>
</dbReference>
<evidence type="ECO:0000256" key="2">
    <source>
        <dbReference type="ARBA" id="ARBA00022801"/>
    </source>
</evidence>
<dbReference type="PROSITE" id="PS51462">
    <property type="entry name" value="NUDIX"/>
    <property type="match status" value="1"/>
</dbReference>
<proteinExistence type="inferred from homology"/>